<proteinExistence type="predicted"/>
<dbReference type="InterPro" id="IPR029030">
    <property type="entry name" value="Caspase-like_dom_sf"/>
</dbReference>
<dbReference type="Pfam" id="PF00656">
    <property type="entry name" value="Peptidase_C14"/>
    <property type="match status" value="1"/>
</dbReference>
<dbReference type="GO" id="GO:0006508">
    <property type="term" value="P:proteolysis"/>
    <property type="evidence" value="ECO:0007669"/>
    <property type="project" value="InterPro"/>
</dbReference>
<dbReference type="GO" id="GO:0004197">
    <property type="term" value="F:cysteine-type endopeptidase activity"/>
    <property type="evidence" value="ECO:0007669"/>
    <property type="project" value="InterPro"/>
</dbReference>
<organism evidence="2 3">
    <name type="scientific">Pedobacter kyungheensis</name>
    <dbReference type="NCBI Taxonomy" id="1069985"/>
    <lineage>
        <taxon>Bacteria</taxon>
        <taxon>Pseudomonadati</taxon>
        <taxon>Bacteroidota</taxon>
        <taxon>Sphingobacteriia</taxon>
        <taxon>Sphingobacteriales</taxon>
        <taxon>Sphingobacteriaceae</taxon>
        <taxon>Pedobacter</taxon>
    </lineage>
</organism>
<reference evidence="2 3" key="1">
    <citation type="submission" date="2014-10" db="EMBL/GenBank/DDBJ databases">
        <title>Pedobacter Kyungheensis.</title>
        <authorList>
            <person name="Anderson B.M."/>
            <person name="Newman J.D."/>
        </authorList>
    </citation>
    <scope>NUCLEOTIDE SEQUENCE [LARGE SCALE GENOMIC DNA]</scope>
    <source>
        <strain evidence="2 3">KACC 16221</strain>
    </source>
</reference>
<dbReference type="Gene3D" id="3.40.50.1460">
    <property type="match status" value="1"/>
</dbReference>
<gene>
    <name evidence="2" type="ORF">OC25_03660</name>
</gene>
<dbReference type="EMBL" id="JSYN01000003">
    <property type="protein sequence ID" value="KIA96190.1"/>
    <property type="molecule type" value="Genomic_DNA"/>
</dbReference>
<name>A0A0C1DQ49_9SPHI</name>
<dbReference type="OrthoDB" id="8450256at2"/>
<dbReference type="InterPro" id="IPR011600">
    <property type="entry name" value="Pept_C14_caspase"/>
</dbReference>
<sequence length="1449" mass="166925">MKNDGQLENLVLAIAIDEYSGAHRPLFNAKTDVERFVKVMKDRYNFELISPLLENGNAKRDEILEELEKLGQNTSACQNLIIYYAGHGEQDEDTGLGYWVPVDATARKWSFISNSTVNDFIKAIRAKHVLLISDCCYSGTFILQHGITEKIGAKTWLTSESSRWVLTSGEANKVSDGVKGEGSPFAQCLNTFLETNNSPVLKMTTLFDEVIENTKGRRGQRPGAAPLKDFGGITGEMTLELDKEIPKVYPDGKIDFPFPELPLPKHYISRHLTPGAREDLDFDSFFAQDSGRVYLEEVIMIHKKIVLLGGAGSGKSIELNRLALRLKGLDQPLTPILIRLNRFQGEDLSEYLPGGWEKTDPAKLIIFLDGLDEVQPAFFNRAIDTIKDFFLSNNQITAVVSCRTSFYQASVSEESGTLGGFHAYFINEPSVKVIKSTLELGYEIDSEDFMNKIYEYELLDLIQKPFFLRILIAYYLENKNFRGGRAGIMEASLIDQDKGFILKSSRGKRDLATLFSRLEKIAFIMELAGKNYLSAVDLKKLFSDSEEYQECRFLPAFNHNIDDDTWSFEHNNIQEYLASRVLSRQPFEKLQALLFVESLGTKRVKPTWINTLSFLISINKGEAVARLVNEILEEDQEVIVKFESDRFDQAERTEIFKRIFNFYTDKEMWVSSNKFSPADLARFGRTQQTLVFLKKVLADTGSHRMKKVNAVYHLLYFDFRGFEKEALEFQEMLFSALLHEDIAAEDAHRIMSLLARLPVAKEDQIEQIVQKFKKHKNQYLRAGLYELIGVSDAPERFIAVLMDGLSLAEISEAVEDRENFSLGDEDYHWEVAFKKIMSVTGIQSVFKILIDNPQKRLSLVHNQRESLIALVQNAGSAYHIDRNVFSEVFELVILMAKQYEEHSVKLISVFFKETATHGKALSLISLADDDEFYYLHDVVINLIDRKALDEWIAGWSQSNVNVTMLNFVHQYLWEQRDGDALAQEFDDKVKQIFSITLTKPIAIQRPDIWEQRLVDNFYLLFRSDLIKPILEHVFERLAKEEITREDVAGLSKANFKPETLYIPNIALNILRRFTYNNRICHRSEILNWIDAGLSFIGFQIEQIHQHLKNHRQLQVSAPMIDFIRNWTVLRGNSSDIAWYFLQRFKFKMPTEKILDFTCYYNFGWELGVRNSGGIEVLEELVGLAPLILRVNENIINPELQGFAWLGNASYALRKKIQEAFPNIIKRLQESREDDYRYEELLSFWFDLTGDWERLETFIESVWNRSLRLKAIELLSSVPKESTVLHGILIGDLGNDHISDQDRLIAANYLIKMGDSAGFDFLFKELMARTNEAFDYRNHLFGFEFIDTIGCLDRLLILLKRSKISKYPGDIFNNLESRVLEALNSIALVSEENYRQVKSAIEDMMDRVEEGTDWSNLYYFIRQLDDQNISKKTIEVSVDEAMRSYHEFQL</sequence>
<evidence type="ECO:0000259" key="1">
    <source>
        <dbReference type="Pfam" id="PF00656"/>
    </source>
</evidence>
<dbReference type="InterPro" id="IPR027417">
    <property type="entry name" value="P-loop_NTPase"/>
</dbReference>
<accession>A0A0C1DQ49</accession>
<keyword evidence="3" id="KW-1185">Reference proteome</keyword>
<evidence type="ECO:0000313" key="2">
    <source>
        <dbReference type="EMBL" id="KIA96190.1"/>
    </source>
</evidence>
<comment type="caution">
    <text evidence="2">The sequence shown here is derived from an EMBL/GenBank/DDBJ whole genome shotgun (WGS) entry which is preliminary data.</text>
</comment>
<dbReference type="RefSeq" id="WP_039471879.1">
    <property type="nucleotide sequence ID" value="NZ_JSYN01000003.1"/>
</dbReference>
<feature type="domain" description="Peptidase C14 caspase" evidence="1">
    <location>
        <begin position="10"/>
        <end position="212"/>
    </location>
</feature>
<evidence type="ECO:0000313" key="3">
    <source>
        <dbReference type="Proteomes" id="UP000031246"/>
    </source>
</evidence>
<dbReference type="SUPFAM" id="SSF52129">
    <property type="entry name" value="Caspase-like"/>
    <property type="match status" value="1"/>
</dbReference>
<dbReference type="Proteomes" id="UP000031246">
    <property type="component" value="Unassembled WGS sequence"/>
</dbReference>
<dbReference type="SUPFAM" id="SSF52540">
    <property type="entry name" value="P-loop containing nucleoside triphosphate hydrolases"/>
    <property type="match status" value="1"/>
</dbReference>
<protein>
    <recommendedName>
        <fullName evidence="1">Peptidase C14 caspase domain-containing protein</fullName>
    </recommendedName>
</protein>
<dbReference type="Gene3D" id="3.40.50.300">
    <property type="entry name" value="P-loop containing nucleotide triphosphate hydrolases"/>
    <property type="match status" value="1"/>
</dbReference>